<feature type="chain" id="PRO_5042236030" description="C-type lectin domain-containing protein" evidence="1">
    <location>
        <begin position="21"/>
        <end position="366"/>
    </location>
</feature>
<dbReference type="Pfam" id="PF00059">
    <property type="entry name" value="Lectin_C"/>
    <property type="match status" value="3"/>
</dbReference>
<sequence length="366" mass="42457">MKQCVVIVLLISGLCTLCSCLFRKYHFVNIQKNWTAAQSYCRENHIDLATIDDAEEMTALMEAVDSGFNGDAWIGLYDDRDNWQWSLVDNGSYSEGATEFSNWAQDQPNNHDSREHCVRMSHAGKWSDSLCETDYVSICYDGDAAQRYILITEMKFWREAQSYCREQHTDLASVRNQTENQEIWNMTNQDVWIGLFRESWKWSDQNNSSYRSWSSGQPNNAGGNQNCAAVRISDSWRWRDRSCNDMFPFFCYDDNLILVRENKSWDEALSFCRKHYRDLVSAPTKQVQHWVKMIAQNASTPHVWLGLNYSCKLHFWFWLDGTIVGMEEEARECGGKGAIQSGEEQSWVVLHETEKLNFICSKCGGD</sequence>
<evidence type="ECO:0000256" key="1">
    <source>
        <dbReference type="SAM" id="SignalP"/>
    </source>
</evidence>
<keyword evidence="1" id="KW-0732">Signal</keyword>
<dbReference type="PANTHER" id="PTHR45784:SF5">
    <property type="entry name" value="C-TYPE LECTIN DOMAIN FAMILY 20 MEMBER A-RELATED"/>
    <property type="match status" value="1"/>
</dbReference>
<dbReference type="CDD" id="cd00037">
    <property type="entry name" value="CLECT"/>
    <property type="match status" value="1"/>
</dbReference>
<dbReference type="CDD" id="cd03602">
    <property type="entry name" value="CLECT_1"/>
    <property type="match status" value="1"/>
</dbReference>
<evidence type="ECO:0000313" key="4">
    <source>
        <dbReference type="Proteomes" id="UP001221898"/>
    </source>
</evidence>
<accession>A0AAD7R9K8</accession>
<dbReference type="PROSITE" id="PS51257">
    <property type="entry name" value="PROKAR_LIPOPROTEIN"/>
    <property type="match status" value="1"/>
</dbReference>
<reference evidence="3" key="1">
    <citation type="journal article" date="2023" name="Science">
        <title>Genome structures resolve the early diversification of teleost fishes.</title>
        <authorList>
            <person name="Parey E."/>
            <person name="Louis A."/>
            <person name="Montfort J."/>
            <person name="Bouchez O."/>
            <person name="Roques C."/>
            <person name="Iampietro C."/>
            <person name="Lluch J."/>
            <person name="Castinel A."/>
            <person name="Donnadieu C."/>
            <person name="Desvignes T."/>
            <person name="Floi Bucao C."/>
            <person name="Jouanno E."/>
            <person name="Wen M."/>
            <person name="Mejri S."/>
            <person name="Dirks R."/>
            <person name="Jansen H."/>
            <person name="Henkel C."/>
            <person name="Chen W.J."/>
            <person name="Zahm M."/>
            <person name="Cabau C."/>
            <person name="Klopp C."/>
            <person name="Thompson A.W."/>
            <person name="Robinson-Rechavi M."/>
            <person name="Braasch I."/>
            <person name="Lecointre G."/>
            <person name="Bobe J."/>
            <person name="Postlethwait J.H."/>
            <person name="Berthelot C."/>
            <person name="Roest Crollius H."/>
            <person name="Guiguen Y."/>
        </authorList>
    </citation>
    <scope>NUCLEOTIDE SEQUENCE</scope>
    <source>
        <strain evidence="3">NC1722</strain>
    </source>
</reference>
<gene>
    <name evidence="3" type="ORF">AAFF_G00289440</name>
</gene>
<dbReference type="InterPro" id="IPR001304">
    <property type="entry name" value="C-type_lectin-like"/>
</dbReference>
<comment type="caution">
    <text evidence="3">The sequence shown here is derived from an EMBL/GenBank/DDBJ whole genome shotgun (WGS) entry which is preliminary data.</text>
</comment>
<dbReference type="PANTHER" id="PTHR45784">
    <property type="entry name" value="C-TYPE LECTIN DOMAIN FAMILY 20 MEMBER A-RELATED"/>
    <property type="match status" value="1"/>
</dbReference>
<dbReference type="InterPro" id="IPR016186">
    <property type="entry name" value="C-type_lectin-like/link_sf"/>
</dbReference>
<dbReference type="SUPFAM" id="SSF56436">
    <property type="entry name" value="C-type lectin-like"/>
    <property type="match status" value="3"/>
</dbReference>
<organism evidence="3 4">
    <name type="scientific">Aldrovandia affinis</name>
    <dbReference type="NCBI Taxonomy" id="143900"/>
    <lineage>
        <taxon>Eukaryota</taxon>
        <taxon>Metazoa</taxon>
        <taxon>Chordata</taxon>
        <taxon>Craniata</taxon>
        <taxon>Vertebrata</taxon>
        <taxon>Euteleostomi</taxon>
        <taxon>Actinopterygii</taxon>
        <taxon>Neopterygii</taxon>
        <taxon>Teleostei</taxon>
        <taxon>Notacanthiformes</taxon>
        <taxon>Halosauridae</taxon>
        <taxon>Aldrovandia</taxon>
    </lineage>
</organism>
<proteinExistence type="predicted"/>
<feature type="domain" description="C-type lectin" evidence="2">
    <location>
        <begin position="247"/>
        <end position="361"/>
    </location>
</feature>
<dbReference type="Proteomes" id="UP001221898">
    <property type="component" value="Unassembled WGS sequence"/>
</dbReference>
<name>A0AAD7R9K8_9TELE</name>
<feature type="domain" description="C-type lectin" evidence="2">
    <location>
        <begin position="148"/>
        <end position="252"/>
    </location>
</feature>
<dbReference type="InterPro" id="IPR016187">
    <property type="entry name" value="CTDL_fold"/>
</dbReference>
<dbReference type="Gene3D" id="3.10.100.10">
    <property type="entry name" value="Mannose-Binding Protein A, subunit A"/>
    <property type="match status" value="3"/>
</dbReference>
<feature type="signal peptide" evidence="1">
    <location>
        <begin position="1"/>
        <end position="20"/>
    </location>
</feature>
<protein>
    <recommendedName>
        <fullName evidence="2">C-type lectin domain-containing protein</fullName>
    </recommendedName>
</protein>
<dbReference type="EMBL" id="JAINUG010000401">
    <property type="protein sequence ID" value="KAJ8372444.1"/>
    <property type="molecule type" value="Genomic_DNA"/>
</dbReference>
<keyword evidence="4" id="KW-1185">Reference proteome</keyword>
<dbReference type="PROSITE" id="PS50041">
    <property type="entry name" value="C_TYPE_LECTIN_2"/>
    <property type="match status" value="3"/>
</dbReference>
<evidence type="ECO:0000313" key="3">
    <source>
        <dbReference type="EMBL" id="KAJ8372444.1"/>
    </source>
</evidence>
<evidence type="ECO:0000259" key="2">
    <source>
        <dbReference type="PROSITE" id="PS50041"/>
    </source>
</evidence>
<dbReference type="AlphaFoldDB" id="A0AAD7R9K8"/>
<feature type="domain" description="C-type lectin" evidence="2">
    <location>
        <begin position="25"/>
        <end position="140"/>
    </location>
</feature>
<dbReference type="SMART" id="SM00034">
    <property type="entry name" value="CLECT"/>
    <property type="match status" value="3"/>
</dbReference>